<dbReference type="InterPro" id="IPR025705">
    <property type="entry name" value="Beta_hexosaminidase_sua/sub"/>
</dbReference>
<dbReference type="EC" id="3.2.1.52" evidence="3"/>
<dbReference type="PANTHER" id="PTHR22600">
    <property type="entry name" value="BETA-HEXOSAMINIDASE"/>
    <property type="match status" value="1"/>
</dbReference>
<organism evidence="12">
    <name type="scientific">Phlebotomus kandelakii</name>
    <dbReference type="NCBI Taxonomy" id="1109342"/>
    <lineage>
        <taxon>Eukaryota</taxon>
        <taxon>Metazoa</taxon>
        <taxon>Ecdysozoa</taxon>
        <taxon>Arthropoda</taxon>
        <taxon>Hexapoda</taxon>
        <taxon>Insecta</taxon>
        <taxon>Pterygota</taxon>
        <taxon>Neoptera</taxon>
        <taxon>Endopterygota</taxon>
        <taxon>Diptera</taxon>
        <taxon>Nematocera</taxon>
        <taxon>Psychodoidea</taxon>
        <taxon>Psychodidae</taxon>
        <taxon>Phlebotomus</taxon>
        <taxon>Larroussius</taxon>
    </lineage>
</organism>
<keyword evidence="5" id="KW-0378">Hydrolase</keyword>
<evidence type="ECO:0000259" key="11">
    <source>
        <dbReference type="Pfam" id="PF14845"/>
    </source>
</evidence>
<feature type="domain" description="Beta-hexosaminidase eukaryotic type N-terminal" evidence="11">
    <location>
        <begin position="62"/>
        <end position="180"/>
    </location>
</feature>
<evidence type="ECO:0000313" key="12">
    <source>
        <dbReference type="EMBL" id="NBJ58322.1"/>
    </source>
</evidence>
<evidence type="ECO:0000256" key="3">
    <source>
        <dbReference type="ARBA" id="ARBA00012663"/>
    </source>
</evidence>
<comment type="catalytic activity">
    <reaction evidence="1">
        <text>Hydrolysis of terminal non-reducing N-acetyl-D-hexosamine residues in N-acetyl-beta-D-hexosaminides.</text>
        <dbReference type="EC" id="3.2.1.52"/>
    </reaction>
</comment>
<evidence type="ECO:0000256" key="2">
    <source>
        <dbReference type="ARBA" id="ARBA00006285"/>
    </source>
</evidence>
<evidence type="ECO:0000256" key="7">
    <source>
        <dbReference type="ARBA" id="ARBA00023295"/>
    </source>
</evidence>
<dbReference type="EMBL" id="GIFK01000619">
    <property type="protein sequence ID" value="NBJ58322.1"/>
    <property type="molecule type" value="Transcribed_RNA"/>
</dbReference>
<dbReference type="SUPFAM" id="SSF55545">
    <property type="entry name" value="beta-N-acetylhexosaminidase-like domain"/>
    <property type="match status" value="1"/>
</dbReference>
<dbReference type="CDD" id="cd06562">
    <property type="entry name" value="GH20_HexA_HexB-like"/>
    <property type="match status" value="1"/>
</dbReference>
<evidence type="ECO:0000259" key="10">
    <source>
        <dbReference type="Pfam" id="PF00728"/>
    </source>
</evidence>
<dbReference type="InterPro" id="IPR029018">
    <property type="entry name" value="Hex-like_dom2"/>
</dbReference>
<dbReference type="GO" id="GO:0030203">
    <property type="term" value="P:glycosaminoglycan metabolic process"/>
    <property type="evidence" value="ECO:0007669"/>
    <property type="project" value="TreeGrafter"/>
</dbReference>
<name>A0A6B2E720_9DIPT</name>
<evidence type="ECO:0000256" key="8">
    <source>
        <dbReference type="PIRSR" id="PIRSR625705-1"/>
    </source>
</evidence>
<dbReference type="Gene3D" id="3.20.20.80">
    <property type="entry name" value="Glycosidases"/>
    <property type="match status" value="1"/>
</dbReference>
<dbReference type="InterPro" id="IPR029019">
    <property type="entry name" value="HEX_eukaryotic_N"/>
</dbReference>
<evidence type="ECO:0000256" key="5">
    <source>
        <dbReference type="ARBA" id="ARBA00022801"/>
    </source>
</evidence>
<dbReference type="FunFam" id="3.20.20.80:FF:000063">
    <property type="entry name" value="Beta-hexosaminidase"/>
    <property type="match status" value="1"/>
</dbReference>
<evidence type="ECO:0000256" key="4">
    <source>
        <dbReference type="ARBA" id="ARBA00022729"/>
    </source>
</evidence>
<comment type="similarity">
    <text evidence="2">Belongs to the glycosyl hydrolase 20 family.</text>
</comment>
<evidence type="ECO:0000256" key="1">
    <source>
        <dbReference type="ARBA" id="ARBA00001231"/>
    </source>
</evidence>
<evidence type="ECO:0000256" key="9">
    <source>
        <dbReference type="SAM" id="SignalP"/>
    </source>
</evidence>
<dbReference type="AlphaFoldDB" id="A0A6B2E720"/>
<keyword evidence="4 9" id="KW-0732">Signal</keyword>
<feature type="domain" description="Glycoside hydrolase family 20 catalytic" evidence="10">
    <location>
        <begin position="204"/>
        <end position="546"/>
    </location>
</feature>
<dbReference type="Gene3D" id="3.30.379.10">
    <property type="entry name" value="Chitobiase/beta-hexosaminidase domain 2-like"/>
    <property type="match status" value="1"/>
</dbReference>
<dbReference type="GO" id="GO:0005886">
    <property type="term" value="C:plasma membrane"/>
    <property type="evidence" value="ECO:0007669"/>
    <property type="project" value="TreeGrafter"/>
</dbReference>
<feature type="signal peptide" evidence="9">
    <location>
        <begin position="1"/>
        <end position="19"/>
    </location>
</feature>
<dbReference type="PANTHER" id="PTHR22600:SF26">
    <property type="entry name" value="BETA-N-ACETYLHEXOSAMINIDASE"/>
    <property type="match status" value="1"/>
</dbReference>
<dbReference type="InterPro" id="IPR015883">
    <property type="entry name" value="Glyco_hydro_20_cat"/>
</dbReference>
<sequence length="591" mass="67507">MKGLIGLVGILSVASAVAAQDSPKWGYECVQGRCRKVEAANRVDLVSLGVCRLFCGDDLGTLWPKPTGTVRVGNTLAHFDTDGILFKFPDYKNQQDFWEETHQRFLDQVKAKVRKNHVLRQGGKKVAVDILVDKDSLALDFNTDESYKVDVTEDVGNVAVKIVAPTYYGARHGVETLSQLIVYDDIRRELQIVSSVSIEDAPAFKHRGISHDTSRNYYSVEAIKRTIDALAMVKLNTYHWHITDSHSFPVVIKSQPDLADYGAYTPEQIYTAEDVRDVVKYSKIRGVRVIPEFDAPAHVGEGWQKKNLTVCFNAQPWSRYCVEPPCGQLDPSQDSLYDVLEDIYREFYEMFEEPFVFHMGGDEVSVSCWNSSSELQQWMLQRGWQLEESDFMRLWGHFQENALQRWDKVASEKLPIILWTSRLTDVPYVDDYLDKDRYIIQIWTKGDDPKIEDLLNRGFNLIFSNYDALYFDCGFQGWVADGHNWCSPYIGWQKVYDNSLSALAGSKVKQVLGAEAALWSEQADDSALDSRFWPRASALAERLWTDPTDSWRDAESRMLIHRERLVENGIAADSLQPQWCLQNEGDCPNLL</sequence>
<evidence type="ECO:0000256" key="6">
    <source>
        <dbReference type="ARBA" id="ARBA00023180"/>
    </source>
</evidence>
<dbReference type="Pfam" id="PF14845">
    <property type="entry name" value="Glycohydro_20b2"/>
    <property type="match status" value="1"/>
</dbReference>
<feature type="active site" description="Proton donor" evidence="8">
    <location>
        <position position="363"/>
    </location>
</feature>
<dbReference type="GO" id="GO:0016231">
    <property type="term" value="F:beta-N-acetylglucosaminidase activity"/>
    <property type="evidence" value="ECO:0007669"/>
    <property type="project" value="TreeGrafter"/>
</dbReference>
<dbReference type="PRINTS" id="PR00738">
    <property type="entry name" value="GLHYDRLASE20"/>
</dbReference>
<dbReference type="Pfam" id="PF00728">
    <property type="entry name" value="Glyco_hydro_20"/>
    <property type="match status" value="1"/>
</dbReference>
<keyword evidence="7" id="KW-0326">Glycosidase</keyword>
<reference evidence="12" key="1">
    <citation type="submission" date="2019-10" db="EMBL/GenBank/DDBJ databases">
        <title>Short sand fly seasons in Tbilisi, Georgia, hinder development of host immunity to saliva of the visceral leishmaniasis vector Phlebotomus kandelakii.</title>
        <authorList>
            <person name="Oliveira F."/>
            <person name="Giorgobiani E."/>
            <person name="Guimaraes-Costa A.B."/>
            <person name="Abdeladhim M."/>
            <person name="Oristian J."/>
            <person name="Tskhvaradze L."/>
            <person name="Tsertsvadze N."/>
            <person name="Zakalashvili M."/>
            <person name="Valenzuela J.G."/>
            <person name="Kamhawi S."/>
        </authorList>
    </citation>
    <scope>NUCLEOTIDE SEQUENCE</scope>
    <source>
        <strain evidence="12">Wild-capture in Tbilisi</strain>
        <tissue evidence="12">Salivary glands</tissue>
    </source>
</reference>
<dbReference type="InterPro" id="IPR017853">
    <property type="entry name" value="GH"/>
</dbReference>
<feature type="chain" id="PRO_5025585300" description="beta-N-acetylhexosaminidase" evidence="9">
    <location>
        <begin position="20"/>
        <end position="591"/>
    </location>
</feature>
<proteinExistence type="inferred from homology"/>
<accession>A0A6B2E720</accession>
<dbReference type="SUPFAM" id="SSF51445">
    <property type="entry name" value="(Trans)glycosidases"/>
    <property type="match status" value="1"/>
</dbReference>
<dbReference type="GO" id="GO:0005975">
    <property type="term" value="P:carbohydrate metabolic process"/>
    <property type="evidence" value="ECO:0007669"/>
    <property type="project" value="InterPro"/>
</dbReference>
<keyword evidence="6" id="KW-0325">Glycoprotein</keyword>
<protein>
    <recommendedName>
        <fullName evidence="3">beta-N-acetylhexosaminidase</fullName>
        <ecNumber evidence="3">3.2.1.52</ecNumber>
    </recommendedName>
</protein>